<dbReference type="Proteomes" id="UP000277279">
    <property type="component" value="Unassembled WGS sequence"/>
</dbReference>
<dbReference type="Proteomes" id="UP000518315">
    <property type="component" value="Unassembled WGS sequence"/>
</dbReference>
<name>A0A3R9C2B5_9HYPH</name>
<reference evidence="2 5" key="2">
    <citation type="submission" date="2020-08" db="EMBL/GenBank/DDBJ databases">
        <title>Genomic Encyclopedia of Type Strains, Phase III (KMG-III): the genomes of soil and plant-associated and newly described type strains.</title>
        <authorList>
            <person name="Whitman W."/>
        </authorList>
    </citation>
    <scope>NUCLEOTIDE SEQUENCE [LARGE SCALE GENOMIC DNA]</scope>
    <source>
        <strain evidence="2 5">CECT 4113</strain>
    </source>
</reference>
<protein>
    <submittedName>
        <fullName evidence="3">Toxin</fullName>
    </submittedName>
</protein>
<comment type="caution">
    <text evidence="3">The sequence shown here is derived from an EMBL/GenBank/DDBJ whole genome shotgun (WGS) entry which is preliminary data.</text>
</comment>
<proteinExistence type="predicted"/>
<gene>
    <name evidence="3" type="ORF">EFD55_13135</name>
    <name evidence="2" type="ORF">FHS26_002380</name>
</gene>
<reference evidence="3 4" key="1">
    <citation type="submission" date="2018-11" db="EMBL/GenBank/DDBJ databases">
        <authorList>
            <person name="Huo Y."/>
        </authorList>
    </citation>
    <scope>NUCLEOTIDE SEQUENCE [LARGE SCALE GENOMIC DNA]</scope>
    <source>
        <strain evidence="3 4">DSM 30132</strain>
    </source>
</reference>
<dbReference type="EMBL" id="JACHXH010000007">
    <property type="protein sequence ID" value="MBB3134648.1"/>
    <property type="molecule type" value="Genomic_DNA"/>
</dbReference>
<evidence type="ECO:0000313" key="5">
    <source>
        <dbReference type="Proteomes" id="UP000518315"/>
    </source>
</evidence>
<dbReference type="AlphaFoldDB" id="A0A3R9C2B5"/>
<organism evidence="3 4">
    <name type="scientific">Rhizobium pisi</name>
    <dbReference type="NCBI Taxonomy" id="574561"/>
    <lineage>
        <taxon>Bacteria</taxon>
        <taxon>Pseudomonadati</taxon>
        <taxon>Pseudomonadota</taxon>
        <taxon>Alphaproteobacteria</taxon>
        <taxon>Hyphomicrobiales</taxon>
        <taxon>Rhizobiaceae</taxon>
        <taxon>Rhizobium/Agrobacterium group</taxon>
        <taxon>Rhizobium</taxon>
    </lineage>
</organism>
<dbReference type="Pfam" id="PF07812">
    <property type="entry name" value="TfuA"/>
    <property type="match status" value="1"/>
</dbReference>
<accession>A0A3R9C2B5</accession>
<evidence type="ECO:0000259" key="1">
    <source>
        <dbReference type="Pfam" id="PF07812"/>
    </source>
</evidence>
<dbReference type="OrthoDB" id="118811at2"/>
<sequence length="248" mass="27616">MKVMFVGPSLGIDLAAARAMSPRIDFRPPAACGDILKAVEDGATAIGLVDGYFGDLPSVWHKEILYALERDVAVAGGASMGALRAAECAPFGMVGLGAIFEDYEAGRLIDDEAVALVHAPQELGWLPLSVPWVDFEPTIEALHAHGEISPGERKKLLLAGRFLHFSERTYAKVVDECHFARKPRRDHILAAIRKFRVERKRNDARLVLEWLRRDEFLPVNRDWRFAATSHWELLHAEVTRSVTPVTVE</sequence>
<keyword evidence="5" id="KW-1185">Reference proteome</keyword>
<evidence type="ECO:0000313" key="4">
    <source>
        <dbReference type="Proteomes" id="UP000277279"/>
    </source>
</evidence>
<dbReference type="RefSeq" id="WP_125845474.1">
    <property type="nucleotide sequence ID" value="NZ_JACHXH010000007.1"/>
</dbReference>
<feature type="domain" description="TfuA-like core" evidence="1">
    <location>
        <begin position="50"/>
        <end position="169"/>
    </location>
</feature>
<evidence type="ECO:0000313" key="2">
    <source>
        <dbReference type="EMBL" id="MBB3134648.1"/>
    </source>
</evidence>
<evidence type="ECO:0000313" key="3">
    <source>
        <dbReference type="EMBL" id="RSB79398.1"/>
    </source>
</evidence>
<dbReference type="EMBL" id="RJJT01000008">
    <property type="protein sequence ID" value="RSB79398.1"/>
    <property type="molecule type" value="Genomic_DNA"/>
</dbReference>
<dbReference type="InterPro" id="IPR012924">
    <property type="entry name" value="TfuA_core"/>
</dbReference>